<gene>
    <name evidence="1" type="ORF">ENJ15_08115</name>
</gene>
<name>A0A7V5RQR1_CALAY</name>
<evidence type="ECO:0000313" key="1">
    <source>
        <dbReference type="EMBL" id="HHM02967.1"/>
    </source>
</evidence>
<dbReference type="EMBL" id="DRLI01000315">
    <property type="protein sequence ID" value="HHM02967.1"/>
    <property type="molecule type" value="Genomic_DNA"/>
</dbReference>
<accession>A0A7V5RQR1</accession>
<comment type="caution">
    <text evidence="1">The sequence shown here is derived from an EMBL/GenBank/DDBJ whole genome shotgun (WGS) entry which is preliminary data.</text>
</comment>
<proteinExistence type="predicted"/>
<dbReference type="Proteomes" id="UP000885771">
    <property type="component" value="Unassembled WGS sequence"/>
</dbReference>
<dbReference type="AlphaFoldDB" id="A0A7V5RQR1"/>
<organism evidence="1">
    <name type="scientific">Caldithrix abyssi</name>
    <dbReference type="NCBI Taxonomy" id="187145"/>
    <lineage>
        <taxon>Bacteria</taxon>
        <taxon>Pseudomonadati</taxon>
        <taxon>Calditrichota</taxon>
        <taxon>Calditrichia</taxon>
        <taxon>Calditrichales</taxon>
        <taxon>Calditrichaceae</taxon>
        <taxon>Caldithrix</taxon>
    </lineage>
</organism>
<protein>
    <submittedName>
        <fullName evidence="1">Uncharacterized protein</fullName>
    </submittedName>
</protein>
<reference evidence="1" key="1">
    <citation type="journal article" date="2020" name="mSystems">
        <title>Genome- and Community-Level Interaction Insights into Carbon Utilization and Element Cycling Functions of Hydrothermarchaeota in Hydrothermal Sediment.</title>
        <authorList>
            <person name="Zhou Z."/>
            <person name="Liu Y."/>
            <person name="Xu W."/>
            <person name="Pan J."/>
            <person name="Luo Z.H."/>
            <person name="Li M."/>
        </authorList>
    </citation>
    <scope>NUCLEOTIDE SEQUENCE [LARGE SCALE GENOMIC DNA]</scope>
    <source>
        <strain evidence="1">HyVt-460</strain>
    </source>
</reference>
<sequence length="113" mass="12632">MSPSNLGKILAMLHCRDSRSIPPGLTDDYSFVRQRYETLKNKGGKSSPLPVKGVKTVSEHLSEEQIDLFIGIFLLDKKDESCMELAVSLNDDFSWFSTYGVVLRQFIQGCEAG</sequence>